<name>A0ACB9JJY0_9ASTR</name>
<gene>
    <name evidence="1" type="ORF">L1987_08327</name>
</gene>
<dbReference type="Proteomes" id="UP001056120">
    <property type="component" value="Linkage Group LG03"/>
</dbReference>
<reference evidence="2" key="1">
    <citation type="journal article" date="2022" name="Mol. Ecol. Resour.">
        <title>The genomes of chicory, endive, great burdock and yacon provide insights into Asteraceae palaeo-polyploidization history and plant inulin production.</title>
        <authorList>
            <person name="Fan W."/>
            <person name="Wang S."/>
            <person name="Wang H."/>
            <person name="Wang A."/>
            <person name="Jiang F."/>
            <person name="Liu H."/>
            <person name="Zhao H."/>
            <person name="Xu D."/>
            <person name="Zhang Y."/>
        </authorList>
    </citation>
    <scope>NUCLEOTIDE SEQUENCE [LARGE SCALE GENOMIC DNA]</scope>
    <source>
        <strain evidence="2">cv. Yunnan</strain>
    </source>
</reference>
<accession>A0ACB9JJY0</accession>
<evidence type="ECO:0000313" key="2">
    <source>
        <dbReference type="Proteomes" id="UP001056120"/>
    </source>
</evidence>
<evidence type="ECO:0000313" key="1">
    <source>
        <dbReference type="EMBL" id="KAI3820779.1"/>
    </source>
</evidence>
<comment type="caution">
    <text evidence="1">The sequence shown here is derived from an EMBL/GenBank/DDBJ whole genome shotgun (WGS) entry which is preliminary data.</text>
</comment>
<reference evidence="1 2" key="2">
    <citation type="journal article" date="2022" name="Mol. Ecol. Resour.">
        <title>The genomes of chicory, endive, great burdock and yacon provide insights into Asteraceae paleo-polyploidization history and plant inulin production.</title>
        <authorList>
            <person name="Fan W."/>
            <person name="Wang S."/>
            <person name="Wang H."/>
            <person name="Wang A."/>
            <person name="Jiang F."/>
            <person name="Liu H."/>
            <person name="Zhao H."/>
            <person name="Xu D."/>
            <person name="Zhang Y."/>
        </authorList>
    </citation>
    <scope>NUCLEOTIDE SEQUENCE [LARGE SCALE GENOMIC DNA]</scope>
    <source>
        <strain evidence="2">cv. Yunnan</strain>
        <tissue evidence="1">Leaves</tissue>
    </source>
</reference>
<proteinExistence type="predicted"/>
<organism evidence="1 2">
    <name type="scientific">Smallanthus sonchifolius</name>
    <dbReference type="NCBI Taxonomy" id="185202"/>
    <lineage>
        <taxon>Eukaryota</taxon>
        <taxon>Viridiplantae</taxon>
        <taxon>Streptophyta</taxon>
        <taxon>Embryophyta</taxon>
        <taxon>Tracheophyta</taxon>
        <taxon>Spermatophyta</taxon>
        <taxon>Magnoliopsida</taxon>
        <taxon>eudicotyledons</taxon>
        <taxon>Gunneridae</taxon>
        <taxon>Pentapetalae</taxon>
        <taxon>asterids</taxon>
        <taxon>campanulids</taxon>
        <taxon>Asterales</taxon>
        <taxon>Asteraceae</taxon>
        <taxon>Asteroideae</taxon>
        <taxon>Heliantheae alliance</taxon>
        <taxon>Millerieae</taxon>
        <taxon>Smallanthus</taxon>
    </lineage>
</organism>
<keyword evidence="2" id="KW-1185">Reference proteome</keyword>
<sequence length="162" mass="18385">MVLLRGDYGGSTTREFEKNIVSNGKIRKRLESKNIPTVKKFLHMLFSNPQELQEICGIKGKKWEKIVNHAKTSLIGNMFDNDGYEPQSCEVEHLSIDPSFSINDLPISDMYLNVFELGQANEESGMNVAFTAKKRWMKMLFVSITIGTFAKKITLYVSDLIG</sequence>
<dbReference type="EMBL" id="CM042020">
    <property type="protein sequence ID" value="KAI3820779.1"/>
    <property type="molecule type" value="Genomic_DNA"/>
</dbReference>
<protein>
    <submittedName>
        <fullName evidence="1">Uncharacterized protein</fullName>
    </submittedName>
</protein>